<dbReference type="OrthoDB" id="6509908at2759"/>
<keyword evidence="4" id="KW-0472">Membrane</keyword>
<dbReference type="SUPFAM" id="SSF103473">
    <property type="entry name" value="MFS general substrate transporter"/>
    <property type="match status" value="1"/>
</dbReference>
<feature type="transmembrane region" description="Helical" evidence="4">
    <location>
        <begin position="224"/>
        <end position="250"/>
    </location>
</feature>
<evidence type="ECO:0000313" key="6">
    <source>
        <dbReference type="EMBL" id="KAF2254731.1"/>
    </source>
</evidence>
<sequence>MRTSLDFEEKKAFEGIAADQQDRTSSSHGNGDKDAAEETHDEERQDAQSLAGSQLPPPPDGGLHAWLKVFGGFLVYINIWGFTLSYGAFQSYYASTLLSSSSPSAISWIGTVQAWLLILVGVLSGPLFDLGYFRPMLYVGNFLVVFGIMMVSLCKTYWQVFLAQGLCMGLGAGLLYIPSLALVGIWFERKRALAMGFVMSGIAVGGVIYIIVFDRLTPTAGFPWALRAMGFIALVASLLSFPALLSGSGILAHRRPARRLFDASAFHDRLFLIFTASTFTCFLGYIVPYFYIPTYATEKLGTSDSFGLYMLVISVAGSFFGRLGSGMLAHYAGSIVTWLLCAGASGVLSLAWIAIETRGGFIAFSILWGFLSAALVTLPSAAFANISPNLSNLGTRIGMSWAISSIASLIGSPIAGALIKTKNGKTNFLGVQLWSGICLLLGTCWLCVLWVLTVRTQKKGWRV</sequence>
<feature type="transmembrane region" description="Helical" evidence="4">
    <location>
        <begin position="270"/>
        <end position="291"/>
    </location>
</feature>
<protein>
    <submittedName>
        <fullName evidence="6">MFS general substrate transporter</fullName>
    </submittedName>
</protein>
<keyword evidence="4" id="KW-1133">Transmembrane helix</keyword>
<feature type="transmembrane region" description="Helical" evidence="4">
    <location>
        <begin position="159"/>
        <end position="185"/>
    </location>
</feature>
<dbReference type="RefSeq" id="XP_033689735.1">
    <property type="nucleotide sequence ID" value="XM_033819871.1"/>
</dbReference>
<evidence type="ECO:0000256" key="4">
    <source>
        <dbReference type="SAM" id="Phobius"/>
    </source>
</evidence>
<dbReference type="Gene3D" id="1.20.1250.20">
    <property type="entry name" value="MFS general substrate transporter like domains"/>
    <property type="match status" value="2"/>
</dbReference>
<evidence type="ECO:0000256" key="3">
    <source>
        <dbReference type="SAM" id="MobiDB-lite"/>
    </source>
</evidence>
<feature type="transmembrane region" description="Helical" evidence="4">
    <location>
        <begin position="135"/>
        <end position="153"/>
    </location>
</feature>
<keyword evidence="4" id="KW-0812">Transmembrane</keyword>
<comment type="subcellular location">
    <subcellularLocation>
        <location evidence="1">Membrane</location>
        <topology evidence="1">Multi-pass membrane protein</topology>
    </subcellularLocation>
</comment>
<dbReference type="GeneID" id="54573201"/>
<name>A0A6A6IW00_9PLEO</name>
<accession>A0A6A6IW00</accession>
<gene>
    <name evidence="6" type="ORF">BU26DRAFT_144344</name>
</gene>
<feature type="transmembrane region" description="Helical" evidence="4">
    <location>
        <begin position="361"/>
        <end position="386"/>
    </location>
</feature>
<evidence type="ECO:0000256" key="2">
    <source>
        <dbReference type="ARBA" id="ARBA00006727"/>
    </source>
</evidence>
<feature type="region of interest" description="Disordered" evidence="3">
    <location>
        <begin position="13"/>
        <end position="57"/>
    </location>
</feature>
<feature type="transmembrane region" description="Helical" evidence="4">
    <location>
        <begin position="306"/>
        <end position="323"/>
    </location>
</feature>
<dbReference type="Pfam" id="PF07690">
    <property type="entry name" value="MFS_1"/>
    <property type="match status" value="1"/>
</dbReference>
<dbReference type="EMBL" id="ML987190">
    <property type="protein sequence ID" value="KAF2254731.1"/>
    <property type="molecule type" value="Genomic_DNA"/>
</dbReference>
<dbReference type="Proteomes" id="UP000800094">
    <property type="component" value="Unassembled WGS sequence"/>
</dbReference>
<dbReference type="PANTHER" id="PTHR11360:SF252">
    <property type="entry name" value="MAJOR FACILITATOR SUPERFAMILY (MFS) PROFILE DOMAIN-CONTAINING PROTEIN-RELATED"/>
    <property type="match status" value="1"/>
</dbReference>
<reference evidence="6" key="1">
    <citation type="journal article" date="2020" name="Stud. Mycol.">
        <title>101 Dothideomycetes genomes: a test case for predicting lifestyles and emergence of pathogens.</title>
        <authorList>
            <person name="Haridas S."/>
            <person name="Albert R."/>
            <person name="Binder M."/>
            <person name="Bloem J."/>
            <person name="Labutti K."/>
            <person name="Salamov A."/>
            <person name="Andreopoulos B."/>
            <person name="Baker S."/>
            <person name="Barry K."/>
            <person name="Bills G."/>
            <person name="Bluhm B."/>
            <person name="Cannon C."/>
            <person name="Castanera R."/>
            <person name="Culley D."/>
            <person name="Daum C."/>
            <person name="Ezra D."/>
            <person name="Gonzalez J."/>
            <person name="Henrissat B."/>
            <person name="Kuo A."/>
            <person name="Liang C."/>
            <person name="Lipzen A."/>
            <person name="Lutzoni F."/>
            <person name="Magnuson J."/>
            <person name="Mondo S."/>
            <person name="Nolan M."/>
            <person name="Ohm R."/>
            <person name="Pangilinan J."/>
            <person name="Park H.-J."/>
            <person name="Ramirez L."/>
            <person name="Alfaro M."/>
            <person name="Sun H."/>
            <person name="Tritt A."/>
            <person name="Yoshinaga Y."/>
            <person name="Zwiers L.-H."/>
            <person name="Turgeon B."/>
            <person name="Goodwin S."/>
            <person name="Spatafora J."/>
            <person name="Crous P."/>
            <person name="Grigoriev I."/>
        </authorList>
    </citation>
    <scope>NUCLEOTIDE SEQUENCE</scope>
    <source>
        <strain evidence="6">CBS 122368</strain>
    </source>
</reference>
<feature type="transmembrane region" description="Helical" evidence="4">
    <location>
        <begin position="335"/>
        <end position="355"/>
    </location>
</feature>
<dbReference type="InterPro" id="IPR020846">
    <property type="entry name" value="MFS_dom"/>
</dbReference>
<feature type="compositionally biased region" description="Basic and acidic residues" evidence="3">
    <location>
        <begin position="30"/>
        <end position="46"/>
    </location>
</feature>
<organism evidence="6 7">
    <name type="scientific">Trematosphaeria pertusa</name>
    <dbReference type="NCBI Taxonomy" id="390896"/>
    <lineage>
        <taxon>Eukaryota</taxon>
        <taxon>Fungi</taxon>
        <taxon>Dikarya</taxon>
        <taxon>Ascomycota</taxon>
        <taxon>Pezizomycotina</taxon>
        <taxon>Dothideomycetes</taxon>
        <taxon>Pleosporomycetidae</taxon>
        <taxon>Pleosporales</taxon>
        <taxon>Massarineae</taxon>
        <taxon>Trematosphaeriaceae</taxon>
        <taxon>Trematosphaeria</taxon>
    </lineage>
</organism>
<dbReference type="PROSITE" id="PS50850">
    <property type="entry name" value="MFS"/>
    <property type="match status" value="1"/>
</dbReference>
<comment type="similarity">
    <text evidence="2">Belongs to the major facilitator superfamily. Monocarboxylate porter (TC 2.A.1.13) family.</text>
</comment>
<dbReference type="AlphaFoldDB" id="A0A6A6IW00"/>
<evidence type="ECO:0000259" key="5">
    <source>
        <dbReference type="PROSITE" id="PS50850"/>
    </source>
</evidence>
<dbReference type="InterPro" id="IPR036259">
    <property type="entry name" value="MFS_trans_sf"/>
</dbReference>
<evidence type="ECO:0000313" key="7">
    <source>
        <dbReference type="Proteomes" id="UP000800094"/>
    </source>
</evidence>
<dbReference type="GO" id="GO:0022857">
    <property type="term" value="F:transmembrane transporter activity"/>
    <property type="evidence" value="ECO:0007669"/>
    <property type="project" value="InterPro"/>
</dbReference>
<feature type="transmembrane region" description="Helical" evidence="4">
    <location>
        <begin position="105"/>
        <end position="128"/>
    </location>
</feature>
<feature type="transmembrane region" description="Helical" evidence="4">
    <location>
        <begin position="431"/>
        <end position="452"/>
    </location>
</feature>
<feature type="transmembrane region" description="Helical" evidence="4">
    <location>
        <begin position="192"/>
        <end position="212"/>
    </location>
</feature>
<dbReference type="GO" id="GO:0016020">
    <property type="term" value="C:membrane"/>
    <property type="evidence" value="ECO:0007669"/>
    <property type="project" value="UniProtKB-SubCell"/>
</dbReference>
<proteinExistence type="inferred from homology"/>
<feature type="transmembrane region" description="Helical" evidence="4">
    <location>
        <begin position="73"/>
        <end position="93"/>
    </location>
</feature>
<dbReference type="InterPro" id="IPR011701">
    <property type="entry name" value="MFS"/>
</dbReference>
<dbReference type="InterPro" id="IPR050327">
    <property type="entry name" value="Proton-linked_MCT"/>
</dbReference>
<evidence type="ECO:0000256" key="1">
    <source>
        <dbReference type="ARBA" id="ARBA00004141"/>
    </source>
</evidence>
<dbReference type="PANTHER" id="PTHR11360">
    <property type="entry name" value="MONOCARBOXYLATE TRANSPORTER"/>
    <property type="match status" value="1"/>
</dbReference>
<feature type="transmembrane region" description="Helical" evidence="4">
    <location>
        <begin position="398"/>
        <end position="419"/>
    </location>
</feature>
<feature type="domain" description="Major facilitator superfamily (MFS) profile" evidence="5">
    <location>
        <begin position="64"/>
        <end position="459"/>
    </location>
</feature>
<keyword evidence="7" id="KW-1185">Reference proteome</keyword>